<sequence>MPRRASVAGRAASLHSVGMAWAKGLKFFSAATSCAAAASTSGSLPRAVTIWSARASCAPLSFSFFCFLLSFFLSFFLSFSFFLFLFFFSPFFSLSPSQPAYLGTGVGSRQQDTRGLACQGGGLTGVAKGGQALDGVLHEALLAEAGLGQGREGGDKERLGLHGGKKGKPAER</sequence>
<feature type="transmembrane region" description="Helical" evidence="2">
    <location>
        <begin position="65"/>
        <end position="88"/>
    </location>
</feature>
<dbReference type="Proteomes" id="UP001586593">
    <property type="component" value="Unassembled WGS sequence"/>
</dbReference>
<evidence type="ECO:0000313" key="3">
    <source>
        <dbReference type="EMBL" id="KAL1842030.1"/>
    </source>
</evidence>
<evidence type="ECO:0000256" key="2">
    <source>
        <dbReference type="SAM" id="Phobius"/>
    </source>
</evidence>
<evidence type="ECO:0000313" key="4">
    <source>
        <dbReference type="Proteomes" id="UP001586593"/>
    </source>
</evidence>
<organism evidence="3 4">
    <name type="scientific">Phialemonium thermophilum</name>
    <dbReference type="NCBI Taxonomy" id="223376"/>
    <lineage>
        <taxon>Eukaryota</taxon>
        <taxon>Fungi</taxon>
        <taxon>Dikarya</taxon>
        <taxon>Ascomycota</taxon>
        <taxon>Pezizomycotina</taxon>
        <taxon>Sordariomycetes</taxon>
        <taxon>Sordariomycetidae</taxon>
        <taxon>Cephalothecales</taxon>
        <taxon>Cephalothecaceae</taxon>
        <taxon>Phialemonium</taxon>
    </lineage>
</organism>
<keyword evidence="2" id="KW-0472">Membrane</keyword>
<keyword evidence="2" id="KW-1133">Transmembrane helix</keyword>
<name>A0ABR3VJT0_9PEZI</name>
<comment type="caution">
    <text evidence="3">The sequence shown here is derived from an EMBL/GenBank/DDBJ whole genome shotgun (WGS) entry which is preliminary data.</text>
</comment>
<accession>A0ABR3VJT0</accession>
<evidence type="ECO:0000256" key="1">
    <source>
        <dbReference type="SAM" id="MobiDB-lite"/>
    </source>
</evidence>
<proteinExistence type="predicted"/>
<dbReference type="EMBL" id="JAZHXJ010002000">
    <property type="protein sequence ID" value="KAL1842030.1"/>
    <property type="molecule type" value="Genomic_DNA"/>
</dbReference>
<feature type="compositionally biased region" description="Basic residues" evidence="1">
    <location>
        <begin position="163"/>
        <end position="172"/>
    </location>
</feature>
<evidence type="ECO:0008006" key="5">
    <source>
        <dbReference type="Google" id="ProtNLM"/>
    </source>
</evidence>
<gene>
    <name evidence="3" type="ORF">VTK73DRAFT_3333</name>
</gene>
<feature type="region of interest" description="Disordered" evidence="1">
    <location>
        <begin position="148"/>
        <end position="172"/>
    </location>
</feature>
<keyword evidence="4" id="KW-1185">Reference proteome</keyword>
<protein>
    <recommendedName>
        <fullName evidence="5">Transmembrane protein</fullName>
    </recommendedName>
</protein>
<reference evidence="3 4" key="1">
    <citation type="journal article" date="2024" name="Commun. Biol.">
        <title>Comparative genomic analysis of thermophilic fungi reveals convergent evolutionary adaptations and gene losses.</title>
        <authorList>
            <person name="Steindorff A.S."/>
            <person name="Aguilar-Pontes M.V."/>
            <person name="Robinson A.J."/>
            <person name="Andreopoulos B."/>
            <person name="LaButti K."/>
            <person name="Kuo A."/>
            <person name="Mondo S."/>
            <person name="Riley R."/>
            <person name="Otillar R."/>
            <person name="Haridas S."/>
            <person name="Lipzen A."/>
            <person name="Grimwood J."/>
            <person name="Schmutz J."/>
            <person name="Clum A."/>
            <person name="Reid I.D."/>
            <person name="Moisan M.C."/>
            <person name="Butler G."/>
            <person name="Nguyen T.T.M."/>
            <person name="Dewar K."/>
            <person name="Conant G."/>
            <person name="Drula E."/>
            <person name="Henrissat B."/>
            <person name="Hansel C."/>
            <person name="Singer S."/>
            <person name="Hutchinson M.I."/>
            <person name="de Vries R.P."/>
            <person name="Natvig D.O."/>
            <person name="Powell A.J."/>
            <person name="Tsang A."/>
            <person name="Grigoriev I.V."/>
        </authorList>
    </citation>
    <scope>NUCLEOTIDE SEQUENCE [LARGE SCALE GENOMIC DNA]</scope>
    <source>
        <strain evidence="3 4">ATCC 24622</strain>
    </source>
</reference>
<keyword evidence="2" id="KW-0812">Transmembrane</keyword>